<accession>A0A8H7AWA0</accession>
<reference evidence="2" key="1">
    <citation type="submission" date="2020-02" db="EMBL/GenBank/DDBJ databases">
        <authorList>
            <person name="Palmer J.M."/>
        </authorList>
    </citation>
    <scope>NUCLEOTIDE SEQUENCE</scope>
    <source>
        <strain evidence="2">EPUS1.4</strain>
        <tissue evidence="2">Thallus</tissue>
    </source>
</reference>
<gene>
    <name evidence="2" type="ORF">GJ744_001868</name>
</gene>
<dbReference type="Proteomes" id="UP000606974">
    <property type="component" value="Unassembled WGS sequence"/>
</dbReference>
<feature type="compositionally biased region" description="Low complexity" evidence="1">
    <location>
        <begin position="71"/>
        <end position="88"/>
    </location>
</feature>
<evidence type="ECO:0000313" key="3">
    <source>
        <dbReference type="Proteomes" id="UP000606974"/>
    </source>
</evidence>
<organism evidence="2 3">
    <name type="scientific">Endocarpon pusillum</name>
    <dbReference type="NCBI Taxonomy" id="364733"/>
    <lineage>
        <taxon>Eukaryota</taxon>
        <taxon>Fungi</taxon>
        <taxon>Dikarya</taxon>
        <taxon>Ascomycota</taxon>
        <taxon>Pezizomycotina</taxon>
        <taxon>Eurotiomycetes</taxon>
        <taxon>Chaetothyriomycetidae</taxon>
        <taxon>Verrucariales</taxon>
        <taxon>Verrucariaceae</taxon>
        <taxon>Endocarpon</taxon>
    </lineage>
</organism>
<evidence type="ECO:0000256" key="1">
    <source>
        <dbReference type="SAM" id="MobiDB-lite"/>
    </source>
</evidence>
<keyword evidence="3" id="KW-1185">Reference proteome</keyword>
<proteinExistence type="predicted"/>
<name>A0A8H7AWA0_9EURO</name>
<comment type="caution">
    <text evidence="2">The sequence shown here is derived from an EMBL/GenBank/DDBJ whole genome shotgun (WGS) entry which is preliminary data.</text>
</comment>
<feature type="region of interest" description="Disordered" evidence="1">
    <location>
        <begin position="41"/>
        <end position="99"/>
    </location>
</feature>
<protein>
    <submittedName>
        <fullName evidence="2">Uncharacterized protein</fullName>
    </submittedName>
</protein>
<sequence length="99" mass="10672">MQSQGQININWNNRSPSLAACSSGFFRTVRSRRCLTTALGDPSPSSVEFDLQQLPLRPWDASRQQKKEASSSDVPAPAATAVSPVCSPTSPLSGYLAKY</sequence>
<dbReference type="AlphaFoldDB" id="A0A8H7AWA0"/>
<dbReference type="EMBL" id="JAACFV010000013">
    <property type="protein sequence ID" value="KAF7512300.1"/>
    <property type="molecule type" value="Genomic_DNA"/>
</dbReference>
<evidence type="ECO:0000313" key="2">
    <source>
        <dbReference type="EMBL" id="KAF7512300.1"/>
    </source>
</evidence>